<keyword evidence="10" id="KW-1185">Reference proteome</keyword>
<dbReference type="PANTHER" id="PTHR22792">
    <property type="entry name" value="LUPUS LA PROTEIN-RELATED"/>
    <property type="match status" value="1"/>
</dbReference>
<dbReference type="InterPro" id="IPR045180">
    <property type="entry name" value="La_dom_prot"/>
</dbReference>
<dbReference type="GO" id="GO:1990904">
    <property type="term" value="C:ribonucleoprotein complex"/>
    <property type="evidence" value="ECO:0007669"/>
    <property type="project" value="InterPro"/>
</dbReference>
<dbReference type="Pfam" id="PF05383">
    <property type="entry name" value="La"/>
    <property type="match status" value="1"/>
</dbReference>
<dbReference type="InterPro" id="IPR002344">
    <property type="entry name" value="Lupus_La"/>
</dbReference>
<evidence type="ECO:0000256" key="2">
    <source>
        <dbReference type="ARBA" id="ARBA00022884"/>
    </source>
</evidence>
<dbReference type="Proteomes" id="UP000233556">
    <property type="component" value="Unassembled WGS sequence"/>
</dbReference>
<evidence type="ECO:0000313" key="10">
    <source>
        <dbReference type="Proteomes" id="UP000233556"/>
    </source>
</evidence>
<dbReference type="InterPro" id="IPR034946">
    <property type="entry name" value="LARP7_La"/>
</dbReference>
<dbReference type="GO" id="GO:0003723">
    <property type="term" value="F:RNA binding"/>
    <property type="evidence" value="ECO:0007669"/>
    <property type="project" value="UniProtKB-UniRule"/>
</dbReference>
<feature type="domain" description="HTH La-type RNA-binding" evidence="8">
    <location>
        <begin position="27"/>
        <end position="118"/>
    </location>
</feature>
<feature type="compositionally biased region" description="Basic residues" evidence="7">
    <location>
        <begin position="168"/>
        <end position="177"/>
    </location>
</feature>
<dbReference type="GO" id="GO:0006396">
    <property type="term" value="P:RNA processing"/>
    <property type="evidence" value="ECO:0007669"/>
    <property type="project" value="InterPro"/>
</dbReference>
<proteinExistence type="predicted"/>
<dbReference type="FunFam" id="1.10.10.10:FF:000158">
    <property type="entry name" value="La ribonucleoprotein domain family member 7"/>
    <property type="match status" value="1"/>
</dbReference>
<gene>
    <name evidence="9" type="ORF">llap_7747</name>
</gene>
<evidence type="ECO:0000256" key="1">
    <source>
        <dbReference type="ARBA" id="ARBA00004123"/>
    </source>
</evidence>
<feature type="compositionally biased region" description="Basic and acidic residues" evidence="7">
    <location>
        <begin position="269"/>
        <end position="303"/>
    </location>
</feature>
<reference evidence="10" key="2">
    <citation type="submission" date="2017-12" db="EMBL/GenBank/DDBJ databases">
        <title>Genome sequence of the Bar-tailed Godwit (Limosa lapponica baueri).</title>
        <authorList>
            <person name="Lima N.C.B."/>
            <person name="Parody-Merino A.M."/>
            <person name="Battley P.F."/>
            <person name="Fidler A.E."/>
            <person name="Prosdocimi F."/>
        </authorList>
    </citation>
    <scope>NUCLEOTIDE SEQUENCE [LARGE SCALE GENOMIC DNA]</scope>
</reference>
<dbReference type="InterPro" id="IPR006630">
    <property type="entry name" value="La_HTH"/>
</dbReference>
<reference evidence="10" key="1">
    <citation type="submission" date="2017-11" db="EMBL/GenBank/DDBJ databases">
        <authorList>
            <person name="Lima N.C."/>
            <person name="Parody-Merino A.M."/>
            <person name="Battley P.F."/>
            <person name="Fidler A.E."/>
            <person name="Prosdocimi F."/>
        </authorList>
    </citation>
    <scope>NUCLEOTIDE SEQUENCE [LARGE SCALE GENOMIC DNA]</scope>
</reference>
<keyword evidence="4" id="KW-0804">Transcription</keyword>
<dbReference type="Gene3D" id="1.10.10.10">
    <property type="entry name" value="Winged helix-like DNA-binding domain superfamily/Winged helix DNA-binding domain"/>
    <property type="match status" value="1"/>
</dbReference>
<dbReference type="SUPFAM" id="SSF46785">
    <property type="entry name" value="Winged helix' DNA-binding domain"/>
    <property type="match status" value="1"/>
</dbReference>
<dbReference type="EMBL" id="KZ506053">
    <property type="protein sequence ID" value="PKU41951.1"/>
    <property type="molecule type" value="Genomic_DNA"/>
</dbReference>
<sequence>METETARDKAMEEESTEQKKEREKKKRSRVKQVLADIAKQVDFWFGDVNLHKDRFLREQIEKSRDGYVDISLLVSFNKMKKLTTDGKLIARAVKSSSVVELDLEGTRIRRRQPLGEQPKDVDSRTVYVFLNNPPEEAPRKPGIFPKTVKNKPVPTLNTSNSSVVEEKKKKKKKKSKIKKESNVQAAVETKESNTNTTTEQVPKSKRHRTSSECSEMEGTETHRQPSRREKRKWDRTESSEGPWESRPGKRKRTSSGDGETSTPKVKKTVQKDEVHPVKEETTEAPKDSNDISAEEDKDKKDTSLSKSKRKHKKKHKERHKMGEEVIPLRVLSK</sequence>
<keyword evidence="3" id="KW-0805">Transcription regulation</keyword>
<evidence type="ECO:0000256" key="4">
    <source>
        <dbReference type="ARBA" id="ARBA00023163"/>
    </source>
</evidence>
<evidence type="ECO:0000256" key="7">
    <source>
        <dbReference type="SAM" id="MobiDB-lite"/>
    </source>
</evidence>
<feature type="region of interest" description="Disordered" evidence="7">
    <location>
        <begin position="1"/>
        <end position="29"/>
    </location>
</feature>
<feature type="compositionally biased region" description="Basic and acidic residues" evidence="7">
    <location>
        <begin position="219"/>
        <end position="238"/>
    </location>
</feature>
<feature type="compositionally biased region" description="Basic residues" evidence="7">
    <location>
        <begin position="306"/>
        <end position="319"/>
    </location>
</feature>
<feature type="compositionally biased region" description="Basic and acidic residues" evidence="7">
    <location>
        <begin position="1"/>
        <end position="21"/>
    </location>
</feature>
<dbReference type="PRINTS" id="PR00302">
    <property type="entry name" value="LUPUSLA"/>
</dbReference>
<dbReference type="GO" id="GO:0005634">
    <property type="term" value="C:nucleus"/>
    <property type="evidence" value="ECO:0007669"/>
    <property type="project" value="UniProtKB-SubCell"/>
</dbReference>
<comment type="subcellular location">
    <subcellularLocation>
        <location evidence="1">Nucleus</location>
    </subcellularLocation>
</comment>
<dbReference type="PROSITE" id="PS50961">
    <property type="entry name" value="HTH_LA"/>
    <property type="match status" value="1"/>
</dbReference>
<keyword evidence="5" id="KW-0539">Nucleus</keyword>
<dbReference type="SMART" id="SM00715">
    <property type="entry name" value="LA"/>
    <property type="match status" value="1"/>
</dbReference>
<evidence type="ECO:0000256" key="3">
    <source>
        <dbReference type="ARBA" id="ARBA00023015"/>
    </source>
</evidence>
<dbReference type="OrthoDB" id="439993at2759"/>
<protein>
    <submittedName>
        <fullName evidence="9">La-related protein 7</fullName>
    </submittedName>
</protein>
<dbReference type="CDD" id="cd08032">
    <property type="entry name" value="LARP_7"/>
    <property type="match status" value="1"/>
</dbReference>
<evidence type="ECO:0000259" key="8">
    <source>
        <dbReference type="PROSITE" id="PS50961"/>
    </source>
</evidence>
<name>A0A2I0U7F9_LIMLA</name>
<accession>A0A2I0U7F9</accession>
<dbReference type="AlphaFoldDB" id="A0A2I0U7F9"/>
<dbReference type="PANTHER" id="PTHR22792:SF62">
    <property type="entry name" value="LA-RELATED PROTEIN 7"/>
    <property type="match status" value="1"/>
</dbReference>
<keyword evidence="2 6" id="KW-0694">RNA-binding</keyword>
<evidence type="ECO:0000256" key="5">
    <source>
        <dbReference type="ARBA" id="ARBA00023242"/>
    </source>
</evidence>
<evidence type="ECO:0000313" key="9">
    <source>
        <dbReference type="EMBL" id="PKU41951.1"/>
    </source>
</evidence>
<evidence type="ECO:0000256" key="6">
    <source>
        <dbReference type="PROSITE-ProRule" id="PRU00332"/>
    </source>
</evidence>
<dbReference type="InterPro" id="IPR036388">
    <property type="entry name" value="WH-like_DNA-bd_sf"/>
</dbReference>
<organism evidence="9 10">
    <name type="scientific">Limosa lapponica baueri</name>
    <dbReference type="NCBI Taxonomy" id="1758121"/>
    <lineage>
        <taxon>Eukaryota</taxon>
        <taxon>Metazoa</taxon>
        <taxon>Chordata</taxon>
        <taxon>Craniata</taxon>
        <taxon>Vertebrata</taxon>
        <taxon>Euteleostomi</taxon>
        <taxon>Archelosauria</taxon>
        <taxon>Archosauria</taxon>
        <taxon>Dinosauria</taxon>
        <taxon>Saurischia</taxon>
        <taxon>Theropoda</taxon>
        <taxon>Coelurosauria</taxon>
        <taxon>Aves</taxon>
        <taxon>Neognathae</taxon>
        <taxon>Neoaves</taxon>
        <taxon>Charadriiformes</taxon>
        <taxon>Scolopacidae</taxon>
        <taxon>Limosa</taxon>
    </lineage>
</organism>
<dbReference type="InterPro" id="IPR036390">
    <property type="entry name" value="WH_DNA-bd_sf"/>
</dbReference>
<feature type="region of interest" description="Disordered" evidence="7">
    <location>
        <begin position="131"/>
        <end position="333"/>
    </location>
</feature>